<gene>
    <name evidence="4" type="ORF">CYY_005713</name>
</gene>
<organism evidence="4 5">
    <name type="scientific">Polysphondylium violaceum</name>
    <dbReference type="NCBI Taxonomy" id="133409"/>
    <lineage>
        <taxon>Eukaryota</taxon>
        <taxon>Amoebozoa</taxon>
        <taxon>Evosea</taxon>
        <taxon>Eumycetozoa</taxon>
        <taxon>Dictyostelia</taxon>
        <taxon>Dictyosteliales</taxon>
        <taxon>Dictyosteliaceae</taxon>
        <taxon>Polysphondylium</taxon>
    </lineage>
</organism>
<evidence type="ECO:0000313" key="4">
    <source>
        <dbReference type="EMBL" id="KAF2072973.1"/>
    </source>
</evidence>
<name>A0A8J4UZG0_9MYCE</name>
<keyword evidence="1" id="KW-0539">Nucleus</keyword>
<dbReference type="EMBL" id="AJWJ01000235">
    <property type="protein sequence ID" value="KAF2072973.1"/>
    <property type="molecule type" value="Genomic_DNA"/>
</dbReference>
<sequence length="139" mass="15456">MHIQCQTVVDHVIQARKSTRPNKKGFMLFRDGRGMICLAIGDEKTANPTIFKLENKGIGKIYSAFVGEGKCSLELNLPGGGKANVLISGGEPSELKHFTEICQTILQFPEKAHELRINSQSFGKKKPEEDEYESESDDE</sequence>
<dbReference type="Pfam" id="PF25344">
    <property type="entry name" value="PH_LRR1"/>
    <property type="match status" value="1"/>
</dbReference>
<dbReference type="InterPro" id="IPR057437">
    <property type="entry name" value="PIF1/LRR1_PH"/>
</dbReference>
<evidence type="ECO:0000256" key="1">
    <source>
        <dbReference type="ARBA" id="ARBA00023242"/>
    </source>
</evidence>
<evidence type="ECO:0000313" key="5">
    <source>
        <dbReference type="Proteomes" id="UP000695562"/>
    </source>
</evidence>
<comment type="caution">
    <text evidence="4">The sequence shown here is derived from an EMBL/GenBank/DDBJ whole genome shotgun (WGS) entry which is preliminary data.</text>
</comment>
<evidence type="ECO:0000259" key="3">
    <source>
        <dbReference type="Pfam" id="PF25344"/>
    </source>
</evidence>
<dbReference type="Proteomes" id="UP000695562">
    <property type="component" value="Unassembled WGS sequence"/>
</dbReference>
<protein>
    <recommendedName>
        <fullName evidence="3">PIF1/LRR1 pleckstrin homology domain-containing protein</fullName>
    </recommendedName>
</protein>
<proteinExistence type="predicted"/>
<feature type="compositionally biased region" description="Acidic residues" evidence="2">
    <location>
        <begin position="129"/>
        <end position="139"/>
    </location>
</feature>
<evidence type="ECO:0000256" key="2">
    <source>
        <dbReference type="SAM" id="MobiDB-lite"/>
    </source>
</evidence>
<dbReference type="AlphaFoldDB" id="A0A8J4UZG0"/>
<reference evidence="4" key="1">
    <citation type="submission" date="2020-01" db="EMBL/GenBank/DDBJ databases">
        <title>Development of genomics and gene disruption for Polysphondylium violaceum indicates a role for the polyketide synthase stlB in stalk morphogenesis.</title>
        <authorList>
            <person name="Narita B."/>
            <person name="Kawabe Y."/>
            <person name="Kin K."/>
            <person name="Saito T."/>
            <person name="Gibbs R."/>
            <person name="Kuspa A."/>
            <person name="Muzny D."/>
            <person name="Queller D."/>
            <person name="Richards S."/>
            <person name="Strassman J."/>
            <person name="Sucgang R."/>
            <person name="Worley K."/>
            <person name="Schaap P."/>
        </authorList>
    </citation>
    <scope>NUCLEOTIDE SEQUENCE</scope>
    <source>
        <strain evidence="4">QSvi11</strain>
    </source>
</reference>
<feature type="domain" description="PIF1/LRR1 pleckstrin homology" evidence="3">
    <location>
        <begin position="1"/>
        <end position="107"/>
    </location>
</feature>
<dbReference type="OrthoDB" id="17912at2759"/>
<accession>A0A8J4UZG0</accession>
<feature type="region of interest" description="Disordered" evidence="2">
    <location>
        <begin position="117"/>
        <end position="139"/>
    </location>
</feature>
<keyword evidence="5" id="KW-1185">Reference proteome</keyword>